<dbReference type="Proteomes" id="UP000009183">
    <property type="component" value="Chromosome 7"/>
</dbReference>
<dbReference type="PaxDb" id="29760-VIT_07s0005g06690.t01"/>
<sequence length="103" mass="11630">MEGKVEHKFGTKPHKENIEYGKLCRERTNKSMIKNRQIQVIANDWSAYEAYARNGWSDCIQFEGINFCLGTIHATSRTAPLEGIVGNWKILCSGFLKGNLIGP</sequence>
<dbReference type="eggNOG" id="KOG2905">
    <property type="taxonomic scope" value="Eukaryota"/>
</dbReference>
<protein>
    <submittedName>
        <fullName evidence="1">Uncharacterized protein</fullName>
    </submittedName>
</protein>
<dbReference type="STRING" id="29760.F6I026"/>
<proteinExistence type="predicted"/>
<dbReference type="InterPro" id="IPR003196">
    <property type="entry name" value="TFIIF_beta"/>
</dbReference>
<keyword evidence="2" id="KW-1185">Reference proteome</keyword>
<organism evidence="1 2">
    <name type="scientific">Vitis vinifera</name>
    <name type="common">Grape</name>
    <dbReference type="NCBI Taxonomy" id="29760"/>
    <lineage>
        <taxon>Eukaryota</taxon>
        <taxon>Viridiplantae</taxon>
        <taxon>Streptophyta</taxon>
        <taxon>Embryophyta</taxon>
        <taxon>Tracheophyta</taxon>
        <taxon>Spermatophyta</taxon>
        <taxon>Magnoliopsida</taxon>
        <taxon>eudicotyledons</taxon>
        <taxon>Gunneridae</taxon>
        <taxon>Pentapetalae</taxon>
        <taxon>rosids</taxon>
        <taxon>Vitales</taxon>
        <taxon>Vitaceae</taxon>
        <taxon>Viteae</taxon>
        <taxon>Vitis</taxon>
    </lineage>
</organism>
<evidence type="ECO:0000313" key="1">
    <source>
        <dbReference type="EMBL" id="CCB60292.1"/>
    </source>
</evidence>
<gene>
    <name evidence="1" type="ordered locus">VIT_07s0005g06690</name>
</gene>
<dbReference type="PANTHER" id="PTHR10445:SF0">
    <property type="entry name" value="GENERAL TRANSCRIPTION FACTOR IIF SUBUNIT 2"/>
    <property type="match status" value="1"/>
</dbReference>
<dbReference type="HOGENOM" id="CLU_2268757_0_0_1"/>
<dbReference type="AlphaFoldDB" id="F6I026"/>
<dbReference type="EMBL" id="FN596502">
    <property type="protein sequence ID" value="CCB60292.1"/>
    <property type="molecule type" value="Genomic_DNA"/>
</dbReference>
<dbReference type="InParanoid" id="F6I026"/>
<dbReference type="PANTHER" id="PTHR10445">
    <property type="entry name" value="GENERAL TRANSCRIPTION FACTOR IIF SUBUNIT 2"/>
    <property type="match status" value="1"/>
</dbReference>
<name>F6I026_VITVI</name>
<evidence type="ECO:0000313" key="2">
    <source>
        <dbReference type="Proteomes" id="UP000009183"/>
    </source>
</evidence>
<reference evidence="2" key="1">
    <citation type="journal article" date="2007" name="Nature">
        <title>The grapevine genome sequence suggests ancestral hexaploidization in major angiosperm phyla.</title>
        <authorList>
            <consortium name="The French-Italian Public Consortium for Grapevine Genome Characterization."/>
            <person name="Jaillon O."/>
            <person name="Aury J.-M."/>
            <person name="Noel B."/>
            <person name="Policriti A."/>
            <person name="Clepet C."/>
            <person name="Casagrande A."/>
            <person name="Choisne N."/>
            <person name="Aubourg S."/>
            <person name="Vitulo N."/>
            <person name="Jubin C."/>
            <person name="Vezzi A."/>
            <person name="Legeai F."/>
            <person name="Hugueney P."/>
            <person name="Dasilva C."/>
            <person name="Horner D."/>
            <person name="Mica E."/>
            <person name="Jublot D."/>
            <person name="Poulain J."/>
            <person name="Bruyere C."/>
            <person name="Billault A."/>
            <person name="Segurens B."/>
            <person name="Gouyvenoux M."/>
            <person name="Ugarte E."/>
            <person name="Cattonaro F."/>
            <person name="Anthouard V."/>
            <person name="Vico V."/>
            <person name="Del Fabbro C."/>
            <person name="Alaux M."/>
            <person name="Di Gaspero G."/>
            <person name="Dumas V."/>
            <person name="Felice N."/>
            <person name="Paillard S."/>
            <person name="Juman I."/>
            <person name="Moroldo M."/>
            <person name="Scalabrin S."/>
            <person name="Canaguier A."/>
            <person name="Le Clainche I."/>
            <person name="Malacrida G."/>
            <person name="Durand E."/>
            <person name="Pesole G."/>
            <person name="Laucou V."/>
            <person name="Chatelet P."/>
            <person name="Merdinoglu D."/>
            <person name="Delledonne M."/>
            <person name="Pezzotti M."/>
            <person name="Lecharny A."/>
            <person name="Scarpelli C."/>
            <person name="Artiguenave F."/>
            <person name="Pe M.E."/>
            <person name="Valle G."/>
            <person name="Morgante M."/>
            <person name="Caboche M."/>
            <person name="Adam-Blondon A.-F."/>
            <person name="Weissenbach J."/>
            <person name="Quetier F."/>
            <person name="Wincker P."/>
        </authorList>
    </citation>
    <scope>NUCLEOTIDE SEQUENCE [LARGE SCALE GENOMIC DNA]</scope>
    <source>
        <strain evidence="2">cv. Pinot noir / PN40024</strain>
    </source>
</reference>
<dbReference type="GO" id="GO:0006367">
    <property type="term" value="P:transcription initiation at RNA polymerase II promoter"/>
    <property type="evidence" value="ECO:0007669"/>
    <property type="project" value="InterPro"/>
</dbReference>
<accession>F6I026</accession>
<dbReference type="GO" id="GO:0005674">
    <property type="term" value="C:transcription factor TFIIF complex"/>
    <property type="evidence" value="ECO:0007669"/>
    <property type="project" value="InterPro"/>
</dbReference>